<comment type="caution">
    <text evidence="2">The sequence shown here is derived from an EMBL/GenBank/DDBJ whole genome shotgun (WGS) entry which is preliminary data.</text>
</comment>
<gene>
    <name evidence="2" type="ORF">KAT72_18475</name>
</gene>
<reference evidence="2 3" key="1">
    <citation type="submission" date="2021-04" db="EMBL/GenBank/DDBJ databases">
        <title>Draft Genome of Aeromonas popoffii ID682, isolated from a natural water source in Idaho.</title>
        <authorList>
            <person name="Testerman T."/>
            <person name="Graf J."/>
        </authorList>
    </citation>
    <scope>NUCLEOTIDE SEQUENCE [LARGE SCALE GENOMIC DNA]</scope>
    <source>
        <strain evidence="2 3">ID682</strain>
    </source>
</reference>
<evidence type="ECO:0000256" key="1">
    <source>
        <dbReference type="SAM" id="Phobius"/>
    </source>
</evidence>
<keyword evidence="1" id="KW-0812">Transmembrane</keyword>
<proteinExistence type="predicted"/>
<accession>A0ABS5GX23</accession>
<protein>
    <submittedName>
        <fullName evidence="2">Uncharacterized protein</fullName>
    </submittedName>
</protein>
<keyword evidence="1" id="KW-0472">Membrane</keyword>
<evidence type="ECO:0000313" key="3">
    <source>
        <dbReference type="Proteomes" id="UP000675653"/>
    </source>
</evidence>
<sequence>MSEIDVINTLVTVMAPFIGAACGVYVVPIIERKKNKSAISQLLSNYKEELKDIEMQAKIIAVDLYASHVTLGRYKSGESNNAMFYGLNTIDVYFLNDVLKIAYSQISFDERKAIKALISLVKELNQINNQLVNLISNKNKSSLDFKRSIKYAASIYWICNKLNNTSIFKYSENHDNQLELNNALKALGIPPL</sequence>
<feature type="transmembrane region" description="Helical" evidence="1">
    <location>
        <begin position="6"/>
        <end position="27"/>
    </location>
</feature>
<keyword evidence="3" id="KW-1185">Reference proteome</keyword>
<keyword evidence="1" id="KW-1133">Transmembrane helix</keyword>
<name>A0ABS5GX23_9GAMM</name>
<dbReference type="RefSeq" id="WP_212514503.1">
    <property type="nucleotide sequence ID" value="NZ_CAWQDX010000083.1"/>
</dbReference>
<dbReference type="Proteomes" id="UP000675653">
    <property type="component" value="Unassembled WGS sequence"/>
</dbReference>
<evidence type="ECO:0000313" key="2">
    <source>
        <dbReference type="EMBL" id="MBR7630949.1"/>
    </source>
</evidence>
<organism evidence="2 3">
    <name type="scientific">Aeromonas popoffii</name>
    <dbReference type="NCBI Taxonomy" id="70856"/>
    <lineage>
        <taxon>Bacteria</taxon>
        <taxon>Pseudomonadati</taxon>
        <taxon>Pseudomonadota</taxon>
        <taxon>Gammaproteobacteria</taxon>
        <taxon>Aeromonadales</taxon>
        <taxon>Aeromonadaceae</taxon>
        <taxon>Aeromonas</taxon>
    </lineage>
</organism>
<dbReference type="EMBL" id="JAGRZL010000058">
    <property type="protein sequence ID" value="MBR7630949.1"/>
    <property type="molecule type" value="Genomic_DNA"/>
</dbReference>